<dbReference type="InterPro" id="IPR039537">
    <property type="entry name" value="Retrotran_Ty1/copia-like"/>
</dbReference>
<keyword evidence="5" id="KW-0460">Magnesium</keyword>
<keyword evidence="8" id="KW-0548">Nucleotidyltransferase</keyword>
<keyword evidence="8" id="KW-0808">Transferase</keyword>
<dbReference type="Pfam" id="PF25597">
    <property type="entry name" value="SH3_retrovirus"/>
    <property type="match status" value="1"/>
</dbReference>
<evidence type="ECO:0000259" key="10">
    <source>
        <dbReference type="Pfam" id="PF25597"/>
    </source>
</evidence>
<sequence length="102" mass="11718">MLQYKVVSTEFCTENVNTAVYLINRSSNTTHMDLSSCELSIKLKPRMDHLRVFGSEGYAHINGMKRTELEPKRFRFVFLGHAASVEGYRLFDLNASKVKVSR</sequence>
<dbReference type="GO" id="GO:0006310">
    <property type="term" value="P:DNA recombination"/>
    <property type="evidence" value="ECO:0007669"/>
    <property type="project" value="UniProtKB-KW"/>
</dbReference>
<keyword evidence="7" id="KW-0695">RNA-directed DNA polymerase</keyword>
<evidence type="ECO:0000256" key="5">
    <source>
        <dbReference type="ARBA" id="ARBA00022842"/>
    </source>
</evidence>
<gene>
    <name evidence="11" type="primary">AlNc14C965G12671</name>
    <name evidence="11" type="ORF">ALNC14_141500</name>
</gene>
<dbReference type="GO" id="GO:0016787">
    <property type="term" value="F:hydrolase activity"/>
    <property type="evidence" value="ECO:0007669"/>
    <property type="project" value="UniProtKB-KW"/>
</dbReference>
<reference evidence="11" key="1">
    <citation type="journal article" date="2011" name="PLoS Biol.">
        <title>Gene gain and loss during evolution of obligate parasitism in the white rust pathogen of Arabidopsis thaliana.</title>
        <authorList>
            <person name="Kemen E."/>
            <person name="Gardiner A."/>
            <person name="Schultz-Larsen T."/>
            <person name="Kemen A.C."/>
            <person name="Balmuth A.L."/>
            <person name="Robert-Seilaniantz A."/>
            <person name="Bailey K."/>
            <person name="Holub E."/>
            <person name="Studholme D.J."/>
            <person name="Maclean D."/>
            <person name="Jones J.D."/>
        </authorList>
    </citation>
    <scope>NUCLEOTIDE SEQUENCE</scope>
</reference>
<accession>F0X2C2</accession>
<keyword evidence="4" id="KW-0378">Hydrolase</keyword>
<dbReference type="HOGENOM" id="CLU_2282710_0_0_1"/>
<dbReference type="AlphaFoldDB" id="F0X2C2"/>
<protein>
    <submittedName>
        <fullName evidence="11">Putative polyprotein</fullName>
    </submittedName>
</protein>
<keyword evidence="9" id="KW-0233">DNA recombination</keyword>
<dbReference type="GO" id="GO:0003964">
    <property type="term" value="F:RNA-directed DNA polymerase activity"/>
    <property type="evidence" value="ECO:0007669"/>
    <property type="project" value="UniProtKB-KW"/>
</dbReference>
<name>F0X2C2_9STRA</name>
<evidence type="ECO:0000256" key="6">
    <source>
        <dbReference type="ARBA" id="ARBA00022908"/>
    </source>
</evidence>
<organism evidence="11">
    <name type="scientific">Albugo laibachii Nc14</name>
    <dbReference type="NCBI Taxonomy" id="890382"/>
    <lineage>
        <taxon>Eukaryota</taxon>
        <taxon>Sar</taxon>
        <taxon>Stramenopiles</taxon>
        <taxon>Oomycota</taxon>
        <taxon>Peronosporomycetes</taxon>
        <taxon>Albuginales</taxon>
        <taxon>Albuginaceae</taxon>
        <taxon>Albugo</taxon>
    </lineage>
</organism>
<proteinExistence type="predicted"/>
<evidence type="ECO:0000313" key="11">
    <source>
        <dbReference type="EMBL" id="CCA28006.1"/>
    </source>
</evidence>
<keyword evidence="6" id="KW-0229">DNA integration</keyword>
<evidence type="ECO:0000256" key="9">
    <source>
        <dbReference type="ARBA" id="ARBA00023172"/>
    </source>
</evidence>
<dbReference type="GO" id="GO:0003887">
    <property type="term" value="F:DNA-directed DNA polymerase activity"/>
    <property type="evidence" value="ECO:0007669"/>
    <property type="project" value="UniProtKB-KW"/>
</dbReference>
<evidence type="ECO:0000256" key="7">
    <source>
        <dbReference type="ARBA" id="ARBA00022918"/>
    </source>
</evidence>
<evidence type="ECO:0000256" key="1">
    <source>
        <dbReference type="ARBA" id="ARBA00022722"/>
    </source>
</evidence>
<dbReference type="PANTHER" id="PTHR42648">
    <property type="entry name" value="TRANSPOSASE, PUTATIVE-RELATED"/>
    <property type="match status" value="1"/>
</dbReference>
<dbReference type="EMBL" id="FR824811">
    <property type="protein sequence ID" value="CCA28006.1"/>
    <property type="molecule type" value="Genomic_DNA"/>
</dbReference>
<dbReference type="PANTHER" id="PTHR42648:SF11">
    <property type="entry name" value="TRANSPOSON TY4-P GAG-POL POLYPROTEIN"/>
    <property type="match status" value="1"/>
</dbReference>
<evidence type="ECO:0000256" key="3">
    <source>
        <dbReference type="ARBA" id="ARBA00022759"/>
    </source>
</evidence>
<evidence type="ECO:0000256" key="4">
    <source>
        <dbReference type="ARBA" id="ARBA00022801"/>
    </source>
</evidence>
<dbReference type="GO" id="GO:0004519">
    <property type="term" value="F:endonuclease activity"/>
    <property type="evidence" value="ECO:0007669"/>
    <property type="project" value="UniProtKB-KW"/>
</dbReference>
<dbReference type="GO" id="GO:0015074">
    <property type="term" value="P:DNA integration"/>
    <property type="evidence" value="ECO:0007669"/>
    <property type="project" value="UniProtKB-KW"/>
</dbReference>
<keyword evidence="1" id="KW-0540">Nuclease</keyword>
<evidence type="ECO:0000256" key="8">
    <source>
        <dbReference type="ARBA" id="ARBA00022932"/>
    </source>
</evidence>
<dbReference type="GO" id="GO:0046872">
    <property type="term" value="F:metal ion binding"/>
    <property type="evidence" value="ECO:0007669"/>
    <property type="project" value="UniProtKB-KW"/>
</dbReference>
<keyword evidence="2" id="KW-0479">Metal-binding</keyword>
<reference evidence="11" key="2">
    <citation type="submission" date="2011-02" db="EMBL/GenBank/DDBJ databases">
        <authorList>
            <person name="MacLean D."/>
        </authorList>
    </citation>
    <scope>NUCLEOTIDE SEQUENCE</scope>
</reference>
<evidence type="ECO:0000256" key="2">
    <source>
        <dbReference type="ARBA" id="ARBA00022723"/>
    </source>
</evidence>
<keyword evidence="8" id="KW-0239">DNA-directed DNA polymerase</keyword>
<feature type="domain" description="Retroviral polymerase SH3-like" evidence="10">
    <location>
        <begin position="56"/>
        <end position="102"/>
    </location>
</feature>
<keyword evidence="3" id="KW-0255">Endonuclease</keyword>
<dbReference type="InterPro" id="IPR057670">
    <property type="entry name" value="SH3_retrovirus"/>
</dbReference>